<dbReference type="Gene3D" id="3.40.50.150">
    <property type="entry name" value="Vaccinia Virus protein VP39"/>
    <property type="match status" value="1"/>
</dbReference>
<dbReference type="SUPFAM" id="SSF53335">
    <property type="entry name" value="S-adenosyl-L-methionine-dependent methyltransferases"/>
    <property type="match status" value="1"/>
</dbReference>
<evidence type="ECO:0000313" key="6">
    <source>
        <dbReference type="Proteomes" id="UP001163550"/>
    </source>
</evidence>
<reference evidence="5" key="1">
    <citation type="submission" date="2021-11" db="EMBL/GenBank/DDBJ databases">
        <title>Isoprene-degrading acetogen.</title>
        <authorList>
            <person name="Yang Y."/>
            <person name="Jin H."/>
            <person name="Yan J."/>
        </authorList>
    </citation>
    <scope>NUCLEOTIDE SEQUENCE</scope>
    <source>
        <strain evidence="5">Berkeley</strain>
    </source>
</reference>
<sequence length="274" mass="31767">MNFEERWIEKKKQTDLSETQQFWDNRAAEFNEIGKRQMDDDPVIALLKSKDIIFPGARVLDIGCGAGRYSKAFLEMGCEVVGIDISPNMIDFSKENTAGLNTDHFTFKVLPWEQADLAAEGWEGYFDLVFASMSPAISGPDEVRKMIRASKGYCFMSSHLIKEDKIGTELRTVLNQESRAADYRDTLYYAFNMLWEMGYFPEFRNSDNQRVKVWNVEKAANYYEHMLRATDAETKQEIRDYLDKKSDKGQIEDVNYSKNGQLLWSVQSLQTDRR</sequence>
<evidence type="ECO:0000259" key="4">
    <source>
        <dbReference type="Pfam" id="PF13847"/>
    </source>
</evidence>
<evidence type="ECO:0000256" key="3">
    <source>
        <dbReference type="ARBA" id="ARBA00022691"/>
    </source>
</evidence>
<dbReference type="GO" id="GO:0032259">
    <property type="term" value="P:methylation"/>
    <property type="evidence" value="ECO:0007669"/>
    <property type="project" value="UniProtKB-KW"/>
</dbReference>
<evidence type="ECO:0000313" key="5">
    <source>
        <dbReference type="EMBL" id="UYO62506.1"/>
    </source>
</evidence>
<dbReference type="RefSeq" id="WP_228878387.1">
    <property type="nucleotide sequence ID" value="NZ_CABIIK010000005.1"/>
</dbReference>
<evidence type="ECO:0000256" key="2">
    <source>
        <dbReference type="ARBA" id="ARBA00022679"/>
    </source>
</evidence>
<feature type="domain" description="Methyltransferase" evidence="4">
    <location>
        <begin position="55"/>
        <end position="160"/>
    </location>
</feature>
<dbReference type="PANTHER" id="PTHR43464">
    <property type="entry name" value="METHYLTRANSFERASE"/>
    <property type="match status" value="1"/>
</dbReference>
<keyword evidence="3" id="KW-0949">S-adenosyl-L-methionine</keyword>
<dbReference type="Pfam" id="PF13847">
    <property type="entry name" value="Methyltransf_31"/>
    <property type="match status" value="1"/>
</dbReference>
<protein>
    <submittedName>
        <fullName evidence="5">Class I SAM-dependent methyltransferase</fullName>
    </submittedName>
</protein>
<dbReference type="InterPro" id="IPR025714">
    <property type="entry name" value="Methyltranfer_dom"/>
</dbReference>
<dbReference type="CDD" id="cd02440">
    <property type="entry name" value="AdoMet_MTases"/>
    <property type="match status" value="1"/>
</dbReference>
<dbReference type="InterPro" id="IPR029063">
    <property type="entry name" value="SAM-dependent_MTases_sf"/>
</dbReference>
<keyword evidence="6" id="KW-1185">Reference proteome</keyword>
<keyword evidence="1 5" id="KW-0489">Methyltransferase</keyword>
<accession>A0ABY6HG12</accession>
<organism evidence="5 6">
    <name type="scientific">Acetobacterium wieringae</name>
    <dbReference type="NCBI Taxonomy" id="52694"/>
    <lineage>
        <taxon>Bacteria</taxon>
        <taxon>Bacillati</taxon>
        <taxon>Bacillota</taxon>
        <taxon>Clostridia</taxon>
        <taxon>Eubacteriales</taxon>
        <taxon>Eubacteriaceae</taxon>
        <taxon>Acetobacterium</taxon>
    </lineage>
</organism>
<keyword evidence="2" id="KW-0808">Transferase</keyword>
<dbReference type="GO" id="GO:0008168">
    <property type="term" value="F:methyltransferase activity"/>
    <property type="evidence" value="ECO:0007669"/>
    <property type="project" value="UniProtKB-KW"/>
</dbReference>
<proteinExistence type="predicted"/>
<dbReference type="PANTHER" id="PTHR43464:SF19">
    <property type="entry name" value="UBIQUINONE BIOSYNTHESIS O-METHYLTRANSFERASE, MITOCHONDRIAL"/>
    <property type="match status" value="1"/>
</dbReference>
<name>A0ABY6HG12_9FIRM</name>
<gene>
    <name evidence="5" type="ORF">LNN31_17240</name>
</gene>
<evidence type="ECO:0000256" key="1">
    <source>
        <dbReference type="ARBA" id="ARBA00022603"/>
    </source>
</evidence>
<dbReference type="Proteomes" id="UP001163550">
    <property type="component" value="Chromosome"/>
</dbReference>
<dbReference type="EMBL" id="CP087994">
    <property type="protein sequence ID" value="UYO62506.1"/>
    <property type="molecule type" value="Genomic_DNA"/>
</dbReference>